<feature type="region of interest" description="Disordered" evidence="7">
    <location>
        <begin position="1"/>
        <end position="22"/>
    </location>
</feature>
<reference evidence="8 9" key="1">
    <citation type="journal article" date="2011" name="Proc. Natl. Acad. Sci. U.S.A.">
        <title>Evolutionary erosion of yeast sex chromosomes by mating-type switching accidents.</title>
        <authorList>
            <person name="Gordon J.L."/>
            <person name="Armisen D."/>
            <person name="Proux-Wera E."/>
            <person name="Oheigeartaigh S.S."/>
            <person name="Byrne K.P."/>
            <person name="Wolfe K.H."/>
        </authorList>
    </citation>
    <scope>NUCLEOTIDE SEQUENCE [LARGE SCALE GENOMIC DNA]</scope>
    <source>
        <strain evidence="9">ATCC 24235 / CBS 4417 / NBRC 1672 / NRRL Y-8282 / UCD 70-5</strain>
    </source>
</reference>
<dbReference type="HOGENOM" id="CLU_061887_0_2_1"/>
<name>G8BW84_TETPH</name>
<dbReference type="InterPro" id="IPR007144">
    <property type="entry name" value="SSU_processome_Utp11"/>
</dbReference>
<evidence type="ECO:0000256" key="4">
    <source>
        <dbReference type="ARBA" id="ARBA00022552"/>
    </source>
</evidence>
<dbReference type="GO" id="GO:0032040">
    <property type="term" value="C:small-subunit processome"/>
    <property type="evidence" value="ECO:0007669"/>
    <property type="project" value="UniProtKB-UniRule"/>
</dbReference>
<accession>G8BW84</accession>
<dbReference type="PANTHER" id="PTHR12838">
    <property type="entry name" value="U3 SMALL NUCLEOLAR RNA-ASSOCIATED PROTEIN 11"/>
    <property type="match status" value="1"/>
</dbReference>
<keyword evidence="5 6" id="KW-0539">Nucleus</keyword>
<keyword evidence="9" id="KW-1185">Reference proteome</keyword>
<dbReference type="RefSeq" id="XP_003686596.1">
    <property type="nucleotide sequence ID" value="XM_003686548.1"/>
</dbReference>
<sequence>MAKLVHNIQKKQHRERSQLSSRNRLGLLEKHKDYVKRATDYHKKEKTIKYLKEKVKSRNKDEYYHGMHNAKKDSKTNLLISNRYGKGIDETLTADQVKLLKTQDSNYIRTLRQSELSKVNKLSKNLTFSNNSTNQHKIFVESNSEMKNFKPEVYFNTSTELLNRKENRLTNDQLHDLKNNNNTMSDEVQKHILKKKLKHFRNVKSHMEREVKLKEIESRMNLQREVMKNGSKKKITDAKTGAISFKWKKQRKR</sequence>
<dbReference type="GO" id="GO:0000472">
    <property type="term" value="P:endonucleolytic cleavage to generate mature 5'-end of SSU-rRNA from (SSU-rRNA, 5.8S rRNA, LSU-rRNA)"/>
    <property type="evidence" value="ECO:0007669"/>
    <property type="project" value="EnsemblFungi"/>
</dbReference>
<dbReference type="PIRSF" id="PIRSF015952">
    <property type="entry name" value="U3snoRNP11"/>
    <property type="match status" value="1"/>
</dbReference>
<dbReference type="eggNOG" id="KOG3237">
    <property type="taxonomic scope" value="Eukaryota"/>
</dbReference>
<proteinExistence type="inferred from homology"/>
<dbReference type="PANTHER" id="PTHR12838:SF0">
    <property type="entry name" value="U3 SMALL NUCLEOLAR RNA-ASSOCIATED PROTEIN 11-RELATED"/>
    <property type="match status" value="1"/>
</dbReference>
<keyword evidence="4 6" id="KW-0698">rRNA processing</keyword>
<organism evidence="8 9">
    <name type="scientific">Tetrapisispora phaffii (strain ATCC 24235 / CBS 4417 / NBRC 1672 / NRRL Y-8282 / UCD 70-5)</name>
    <name type="common">Yeast</name>
    <name type="synonym">Fabospora phaffii</name>
    <dbReference type="NCBI Taxonomy" id="1071381"/>
    <lineage>
        <taxon>Eukaryota</taxon>
        <taxon>Fungi</taxon>
        <taxon>Dikarya</taxon>
        <taxon>Ascomycota</taxon>
        <taxon>Saccharomycotina</taxon>
        <taxon>Saccharomycetes</taxon>
        <taxon>Saccharomycetales</taxon>
        <taxon>Saccharomycetaceae</taxon>
        <taxon>Tetrapisispora</taxon>
    </lineage>
</organism>
<evidence type="ECO:0000256" key="5">
    <source>
        <dbReference type="ARBA" id="ARBA00023242"/>
    </source>
</evidence>
<dbReference type="Proteomes" id="UP000005666">
    <property type="component" value="Chromosome 7"/>
</dbReference>
<dbReference type="AlphaFoldDB" id="G8BW84"/>
<dbReference type="EMBL" id="HE612862">
    <property type="protein sequence ID" value="CCE64162.1"/>
    <property type="molecule type" value="Genomic_DNA"/>
</dbReference>
<dbReference type="OrthoDB" id="29058at2759"/>
<protein>
    <recommendedName>
        <fullName evidence="6">U3 small nucleolar RNA-associated protein 11</fullName>
        <shortName evidence="6">U3 snoRNA-associated protein 11</shortName>
    </recommendedName>
</protein>
<evidence type="ECO:0000256" key="1">
    <source>
        <dbReference type="ARBA" id="ARBA00004099"/>
    </source>
</evidence>
<comment type="function">
    <text evidence="1 6">Involved in nucleolar processing of pre-18S ribosomal RNA.</text>
</comment>
<comment type="subcellular location">
    <subcellularLocation>
        <location evidence="2 6">Nucleus</location>
        <location evidence="2 6">Nucleolus</location>
    </subcellularLocation>
</comment>
<evidence type="ECO:0000256" key="2">
    <source>
        <dbReference type="ARBA" id="ARBA00004604"/>
    </source>
</evidence>
<dbReference type="GO" id="GO:0006412">
    <property type="term" value="P:translation"/>
    <property type="evidence" value="ECO:0007669"/>
    <property type="project" value="EnsemblFungi"/>
</dbReference>
<evidence type="ECO:0000313" key="9">
    <source>
        <dbReference type="Proteomes" id="UP000005666"/>
    </source>
</evidence>
<gene>
    <name evidence="8" type="primary">TPHA0G03220</name>
    <name evidence="8" type="ordered locus">TPHA_0G03220</name>
</gene>
<comment type="similarity">
    <text evidence="3 6">Belongs to the UTP11 family.</text>
</comment>
<dbReference type="KEGG" id="tpf:TPHA_0G03220"/>
<evidence type="ECO:0000256" key="7">
    <source>
        <dbReference type="SAM" id="MobiDB-lite"/>
    </source>
</evidence>
<dbReference type="GeneID" id="11535934"/>
<evidence type="ECO:0000256" key="3">
    <source>
        <dbReference type="ARBA" id="ARBA00008105"/>
    </source>
</evidence>
<dbReference type="STRING" id="1071381.G8BW84"/>
<evidence type="ECO:0000256" key="6">
    <source>
        <dbReference type="PIRNR" id="PIRNR015952"/>
    </source>
</evidence>
<evidence type="ECO:0000313" key="8">
    <source>
        <dbReference type="EMBL" id="CCE64162.1"/>
    </source>
</evidence>
<dbReference type="GO" id="GO:0000480">
    <property type="term" value="P:endonucleolytic cleavage in 5'-ETS of tricistronic rRNA transcript (SSU-rRNA, 5.8S rRNA, LSU-rRNA)"/>
    <property type="evidence" value="ECO:0007669"/>
    <property type="project" value="EnsemblFungi"/>
</dbReference>
<dbReference type="Pfam" id="PF03998">
    <property type="entry name" value="Utp11"/>
    <property type="match status" value="1"/>
</dbReference>
<comment type="subunit">
    <text evidence="6">Component of the ribosomal small subunit (SSU) processome.</text>
</comment>
<dbReference type="GO" id="GO:0000447">
    <property type="term" value="P:endonucleolytic cleavage in ITS1 to separate SSU-rRNA from 5.8S rRNA and LSU-rRNA from tricistronic rRNA transcript (SSU-rRNA, 5.8S rRNA, LSU-rRNA)"/>
    <property type="evidence" value="ECO:0007669"/>
    <property type="project" value="EnsemblFungi"/>
</dbReference>
<dbReference type="OMA" id="DLKYVVM"/>